<comment type="caution">
    <text evidence="2">The sequence shown here is derived from an EMBL/GenBank/DDBJ whole genome shotgun (WGS) entry which is preliminary data.</text>
</comment>
<reference evidence="2 3" key="1">
    <citation type="submission" date="2020-08" db="EMBL/GenBank/DDBJ databases">
        <title>Genomic Encyclopedia of Type Strains, Phase IV (KMG-IV): sequencing the most valuable type-strain genomes for metagenomic binning, comparative biology and taxonomic classification.</title>
        <authorList>
            <person name="Goeker M."/>
        </authorList>
    </citation>
    <scope>NUCLEOTIDE SEQUENCE [LARGE SCALE GENOMIC DNA]</scope>
    <source>
        <strain evidence="2 3">YC6723</strain>
    </source>
</reference>
<accession>A0A840F7W5</accession>
<keyword evidence="1" id="KW-0732">Signal</keyword>
<proteinExistence type="predicted"/>
<evidence type="ECO:0000256" key="1">
    <source>
        <dbReference type="SAM" id="SignalP"/>
    </source>
</evidence>
<organism evidence="2 3">
    <name type="scientific">Sphingomonas jinjuensis</name>
    <dbReference type="NCBI Taxonomy" id="535907"/>
    <lineage>
        <taxon>Bacteria</taxon>
        <taxon>Pseudomonadati</taxon>
        <taxon>Pseudomonadota</taxon>
        <taxon>Alphaproteobacteria</taxon>
        <taxon>Sphingomonadales</taxon>
        <taxon>Sphingomonadaceae</taxon>
        <taxon>Sphingomonas</taxon>
    </lineage>
</organism>
<feature type="chain" id="PRO_5032923519" evidence="1">
    <location>
        <begin position="24"/>
        <end position="234"/>
    </location>
</feature>
<feature type="signal peptide" evidence="1">
    <location>
        <begin position="1"/>
        <end position="23"/>
    </location>
</feature>
<gene>
    <name evidence="2" type="ORF">GGQ80_001725</name>
</gene>
<sequence length="234" mass="23460">MRARSLGAVLAAALMLLPAAAGAAAAADSPRDLLVRAAFLDRDKGEALAHILAARDGAAARLQAAPGDPDAAVVRATATGYHAKLTGSRGEAIAARRLMEALVARDPRNAEAQLALGGWHLGAVNKLGGLIARAALGAQKSAGLGALDRAVALGGNRAMFAGLSALMRLQLDPADPRGLALAETAAKAPAPTLADRAMQRAAAAILAPLRGGNAKAIRQAATRLLPLGQLPGEG</sequence>
<dbReference type="AlphaFoldDB" id="A0A840F7W5"/>
<evidence type="ECO:0000313" key="2">
    <source>
        <dbReference type="EMBL" id="MBB4153819.1"/>
    </source>
</evidence>
<keyword evidence="3" id="KW-1185">Reference proteome</keyword>
<evidence type="ECO:0000313" key="3">
    <source>
        <dbReference type="Proteomes" id="UP000529795"/>
    </source>
</evidence>
<dbReference type="Proteomes" id="UP000529795">
    <property type="component" value="Unassembled WGS sequence"/>
</dbReference>
<dbReference type="EMBL" id="JACIEV010000004">
    <property type="protein sequence ID" value="MBB4153819.1"/>
    <property type="molecule type" value="Genomic_DNA"/>
</dbReference>
<dbReference type="RefSeq" id="WP_183983750.1">
    <property type="nucleotide sequence ID" value="NZ_JACIEV010000004.1"/>
</dbReference>
<name>A0A840F7W5_9SPHN</name>
<protein>
    <submittedName>
        <fullName evidence="2">Uncharacterized protein</fullName>
    </submittedName>
</protein>